<keyword evidence="5" id="KW-0963">Cytoplasm</keyword>
<dbReference type="NCBIfam" id="TIGR00563">
    <property type="entry name" value="rsmB"/>
    <property type="match status" value="1"/>
</dbReference>
<dbReference type="PANTHER" id="PTHR22807:SF53">
    <property type="entry name" value="RIBOSOMAL RNA SMALL SUBUNIT METHYLTRANSFERASE B-RELATED"/>
    <property type="match status" value="1"/>
</dbReference>
<dbReference type="CDD" id="cd02440">
    <property type="entry name" value="AdoMet_MTases"/>
    <property type="match status" value="1"/>
</dbReference>
<dbReference type="Gene3D" id="3.40.50.150">
    <property type="entry name" value="Vaccinia Virus protein VP39"/>
    <property type="match status" value="1"/>
</dbReference>
<dbReference type="PROSITE" id="PS01153">
    <property type="entry name" value="NOL1_NOP2_SUN"/>
    <property type="match status" value="1"/>
</dbReference>
<comment type="function">
    <text evidence="1">Specifically methylates the cytosine at position 967 (m5C967) of 16S rRNA.</text>
</comment>
<evidence type="ECO:0000256" key="5">
    <source>
        <dbReference type="ARBA" id="ARBA00022490"/>
    </source>
</evidence>
<dbReference type="PROSITE" id="PS51686">
    <property type="entry name" value="SAM_MT_RSMB_NOP"/>
    <property type="match status" value="1"/>
</dbReference>
<protein>
    <recommendedName>
        <fullName evidence="4">16S rRNA (cytosine(967)-C(5))-methyltransferase</fullName>
        <ecNumber evidence="4">2.1.1.176</ecNumber>
    </recommendedName>
    <alternativeName>
        <fullName evidence="11">16S rRNA m5C967 methyltransferase</fullName>
    </alternativeName>
    <alternativeName>
        <fullName evidence="12">rRNA (cytosine-C(5)-)-methyltransferase RsmB</fullName>
    </alternativeName>
</protein>
<evidence type="ECO:0000256" key="9">
    <source>
        <dbReference type="ARBA" id="ARBA00022691"/>
    </source>
</evidence>
<feature type="binding site" evidence="14">
    <location>
        <position position="327"/>
    </location>
    <ligand>
        <name>S-adenosyl-L-methionine</name>
        <dbReference type="ChEBI" id="CHEBI:59789"/>
    </ligand>
</feature>
<evidence type="ECO:0000256" key="12">
    <source>
        <dbReference type="ARBA" id="ARBA00031088"/>
    </source>
</evidence>
<dbReference type="GO" id="GO:0006355">
    <property type="term" value="P:regulation of DNA-templated transcription"/>
    <property type="evidence" value="ECO:0007669"/>
    <property type="project" value="InterPro"/>
</dbReference>
<dbReference type="InterPro" id="IPR004573">
    <property type="entry name" value="rRNA_ssu_MeTfrase_B"/>
</dbReference>
<feature type="active site" description="Nucleophile" evidence="14">
    <location>
        <position position="380"/>
    </location>
</feature>
<comment type="similarity">
    <text evidence="3 14">Belongs to the class I-like SAM-binding methyltransferase superfamily. RsmB/NOP family.</text>
</comment>
<keyword evidence="6" id="KW-0698">rRNA processing</keyword>
<comment type="caution">
    <text evidence="16">The sequence shown here is derived from an EMBL/GenBank/DDBJ whole genome shotgun (WGS) entry which is preliminary data.</text>
</comment>
<dbReference type="RefSeq" id="WP_154617078.1">
    <property type="nucleotide sequence ID" value="NZ_JADFAX010000008.1"/>
</dbReference>
<evidence type="ECO:0000256" key="4">
    <source>
        <dbReference type="ARBA" id="ARBA00012140"/>
    </source>
</evidence>
<evidence type="ECO:0000256" key="10">
    <source>
        <dbReference type="ARBA" id="ARBA00022884"/>
    </source>
</evidence>
<dbReference type="SUPFAM" id="SSF53335">
    <property type="entry name" value="S-adenosyl-L-methionine-dependent methyltransferases"/>
    <property type="match status" value="1"/>
</dbReference>
<dbReference type="Pfam" id="PF01189">
    <property type="entry name" value="Methyltr_RsmB-F"/>
    <property type="match status" value="1"/>
</dbReference>
<evidence type="ECO:0000256" key="6">
    <source>
        <dbReference type="ARBA" id="ARBA00022552"/>
    </source>
</evidence>
<evidence type="ECO:0000256" key="2">
    <source>
        <dbReference type="ARBA" id="ARBA00004496"/>
    </source>
</evidence>
<feature type="domain" description="SAM-dependent MTase RsmB/NOP-type" evidence="15">
    <location>
        <begin position="160"/>
        <end position="439"/>
    </location>
</feature>
<dbReference type="InterPro" id="IPR049560">
    <property type="entry name" value="MeTrfase_RsmB-F_NOP2_cat"/>
</dbReference>
<evidence type="ECO:0000256" key="14">
    <source>
        <dbReference type="PROSITE-ProRule" id="PRU01023"/>
    </source>
</evidence>
<proteinExistence type="inferred from homology"/>
<evidence type="ECO:0000256" key="7">
    <source>
        <dbReference type="ARBA" id="ARBA00022603"/>
    </source>
</evidence>
<dbReference type="GO" id="GO:0008649">
    <property type="term" value="F:rRNA methyltransferase activity"/>
    <property type="evidence" value="ECO:0007669"/>
    <property type="project" value="InterPro"/>
</dbReference>
<dbReference type="EC" id="2.1.1.176" evidence="4"/>
<dbReference type="PANTHER" id="PTHR22807">
    <property type="entry name" value="NOP2 YEAST -RELATED NOL1/NOP2/FMU SUN DOMAIN-CONTAINING"/>
    <property type="match status" value="1"/>
</dbReference>
<dbReference type="FunFam" id="3.40.50.150:FF:000022">
    <property type="entry name" value="Ribosomal RNA small subunit methyltransferase B"/>
    <property type="match status" value="1"/>
</dbReference>
<evidence type="ECO:0000256" key="3">
    <source>
        <dbReference type="ARBA" id="ARBA00007494"/>
    </source>
</evidence>
<dbReference type="GO" id="GO:0003723">
    <property type="term" value="F:RNA binding"/>
    <property type="evidence" value="ECO:0007669"/>
    <property type="project" value="UniProtKB-UniRule"/>
</dbReference>
<dbReference type="Proteomes" id="UP000483839">
    <property type="component" value="Unassembled WGS sequence"/>
</dbReference>
<evidence type="ECO:0000256" key="1">
    <source>
        <dbReference type="ARBA" id="ARBA00002724"/>
    </source>
</evidence>
<evidence type="ECO:0000256" key="11">
    <source>
        <dbReference type="ARBA" id="ARBA00030399"/>
    </source>
</evidence>
<dbReference type="FunFam" id="1.10.940.10:FF:000006">
    <property type="entry name" value="16S rRNA (Cytosine(967)-C(5))-methyltransferase RsmB"/>
    <property type="match status" value="1"/>
</dbReference>
<gene>
    <name evidence="16" type="primary">rsmB</name>
    <name evidence="16" type="ORF">GKS16_01425</name>
</gene>
<accession>A0A6L6G678</accession>
<feature type="binding site" evidence="14">
    <location>
        <position position="308"/>
    </location>
    <ligand>
        <name>S-adenosyl-L-methionine</name>
        <dbReference type="ChEBI" id="CHEBI:59789"/>
    </ligand>
</feature>
<feature type="binding site" evidence="14">
    <location>
        <begin position="257"/>
        <end position="263"/>
    </location>
    <ligand>
        <name>S-adenosyl-L-methionine</name>
        <dbReference type="ChEBI" id="CHEBI:59789"/>
    </ligand>
</feature>
<dbReference type="AlphaFoldDB" id="A0A6L6G678"/>
<dbReference type="EMBL" id="WLXI01000007">
    <property type="protein sequence ID" value="MTD00945.1"/>
    <property type="molecule type" value="Genomic_DNA"/>
</dbReference>
<sequence length="440" mass="50117">MANNWKREARGKALMAIEDIFDNGAYSNLALNQHLNHKALNAKDKALITEIVYGTVSRKITLEWYLSHVIEDRNRLDKWVYYLLMISLYQLLYLDKVPQHAIVNDAVNIAKNRGNNRGAEKFVNAVLRQLTNHPLPDPSLIKRKNKRYSILYSIPTWLVIKLIDQFGEERALKIMESLSLNSKISLRVINLDKMEIIKEALDAEMSLLSPCGLTKENGYMALHDFFQRGDITIQDESSQLVAPTLAIQENDIVLDACSAPGGKTSHMASYLKTGKVVALDIHEHKLDLVRENAERLGLSEKIETRLLDARQVHEVFGPDSFDKILVDAPCSGIGLIRRKPDIKYNKDLQDLKQLQAVQLEILSSVCQTIRKGGIITYSTCTIFDEENVQVIKRFLKEHPNFEQIKLKHTQAEIVKDGCLVITPEQFQTDGFFIAQIRRVL</sequence>
<evidence type="ECO:0000259" key="15">
    <source>
        <dbReference type="PROSITE" id="PS51686"/>
    </source>
</evidence>
<name>A0A6L6G678_STRUB</name>
<evidence type="ECO:0000313" key="17">
    <source>
        <dbReference type="Proteomes" id="UP000483839"/>
    </source>
</evidence>
<dbReference type="Gene3D" id="1.10.940.10">
    <property type="entry name" value="NusB-like"/>
    <property type="match status" value="1"/>
</dbReference>
<evidence type="ECO:0000313" key="16">
    <source>
        <dbReference type="EMBL" id="MTD00945.1"/>
    </source>
</evidence>
<dbReference type="InterPro" id="IPR035926">
    <property type="entry name" value="NusB-like_sf"/>
</dbReference>
<dbReference type="InterPro" id="IPR018314">
    <property type="entry name" value="RsmB/NOL1/NOP2-like_CS"/>
</dbReference>
<dbReference type="GO" id="GO:0005737">
    <property type="term" value="C:cytoplasm"/>
    <property type="evidence" value="ECO:0007669"/>
    <property type="project" value="UniProtKB-SubCell"/>
</dbReference>
<dbReference type="InterPro" id="IPR006027">
    <property type="entry name" value="NusB_RsmB_TIM44"/>
</dbReference>
<dbReference type="InterPro" id="IPR029063">
    <property type="entry name" value="SAM-dependent_MTases_sf"/>
</dbReference>
<feature type="binding site" evidence="14">
    <location>
        <position position="280"/>
    </location>
    <ligand>
        <name>S-adenosyl-L-methionine</name>
        <dbReference type="ChEBI" id="CHEBI:59789"/>
    </ligand>
</feature>
<dbReference type="InterPro" id="IPR023267">
    <property type="entry name" value="RCMT"/>
</dbReference>
<reference evidence="16 17" key="1">
    <citation type="submission" date="2019-11" db="EMBL/GenBank/DDBJ databases">
        <title>Streptococcus uberis isolated from clinical mastitis cases on a southeastern Queensland dairy.</title>
        <authorList>
            <person name="Workentine M.L."/>
            <person name="Price R."/>
            <person name="Olchowy T."/>
        </authorList>
    </citation>
    <scope>NUCLEOTIDE SEQUENCE [LARGE SCALE GENOMIC DNA]</scope>
    <source>
        <strain evidence="16 17">OLC4459-A17</strain>
    </source>
</reference>
<comment type="catalytic activity">
    <reaction evidence="13">
        <text>cytidine(967) in 16S rRNA + S-adenosyl-L-methionine = 5-methylcytidine(967) in 16S rRNA + S-adenosyl-L-homocysteine + H(+)</text>
        <dbReference type="Rhea" id="RHEA:42748"/>
        <dbReference type="Rhea" id="RHEA-COMP:10219"/>
        <dbReference type="Rhea" id="RHEA-COMP:10220"/>
        <dbReference type="ChEBI" id="CHEBI:15378"/>
        <dbReference type="ChEBI" id="CHEBI:57856"/>
        <dbReference type="ChEBI" id="CHEBI:59789"/>
        <dbReference type="ChEBI" id="CHEBI:74483"/>
        <dbReference type="ChEBI" id="CHEBI:82748"/>
        <dbReference type="EC" id="2.1.1.176"/>
    </reaction>
</comment>
<dbReference type="NCBIfam" id="NF011494">
    <property type="entry name" value="PRK14902.1"/>
    <property type="match status" value="1"/>
</dbReference>
<comment type="subcellular location">
    <subcellularLocation>
        <location evidence="2">Cytoplasm</location>
    </subcellularLocation>
</comment>
<dbReference type="Pfam" id="PF01029">
    <property type="entry name" value="NusB"/>
    <property type="match status" value="1"/>
</dbReference>
<keyword evidence="10 14" id="KW-0694">RNA-binding</keyword>
<organism evidence="16 17">
    <name type="scientific">Streptococcus uberis</name>
    <dbReference type="NCBI Taxonomy" id="1349"/>
    <lineage>
        <taxon>Bacteria</taxon>
        <taxon>Bacillati</taxon>
        <taxon>Bacillota</taxon>
        <taxon>Bacilli</taxon>
        <taxon>Lactobacillales</taxon>
        <taxon>Streptococcaceae</taxon>
        <taxon>Streptococcus</taxon>
    </lineage>
</organism>
<evidence type="ECO:0000256" key="8">
    <source>
        <dbReference type="ARBA" id="ARBA00022679"/>
    </source>
</evidence>
<keyword evidence="7 14" id="KW-0489">Methyltransferase</keyword>
<keyword evidence="9 14" id="KW-0949">S-adenosyl-L-methionine</keyword>
<evidence type="ECO:0000256" key="13">
    <source>
        <dbReference type="ARBA" id="ARBA00047283"/>
    </source>
</evidence>
<dbReference type="PRINTS" id="PR02008">
    <property type="entry name" value="RCMTFAMILY"/>
</dbReference>
<dbReference type="InterPro" id="IPR001678">
    <property type="entry name" value="MeTrfase_RsmB-F_NOP2_dom"/>
</dbReference>
<keyword evidence="8 14" id="KW-0808">Transferase</keyword>
<dbReference type="SUPFAM" id="SSF48013">
    <property type="entry name" value="NusB-like"/>
    <property type="match status" value="1"/>
</dbReference>